<organism evidence="1 2">
    <name type="scientific">Persea americana</name>
    <name type="common">Avocado</name>
    <dbReference type="NCBI Taxonomy" id="3435"/>
    <lineage>
        <taxon>Eukaryota</taxon>
        <taxon>Viridiplantae</taxon>
        <taxon>Streptophyta</taxon>
        <taxon>Embryophyta</taxon>
        <taxon>Tracheophyta</taxon>
        <taxon>Spermatophyta</taxon>
        <taxon>Magnoliopsida</taxon>
        <taxon>Magnoliidae</taxon>
        <taxon>Laurales</taxon>
        <taxon>Lauraceae</taxon>
        <taxon>Persea</taxon>
    </lineage>
</organism>
<gene>
    <name evidence="1" type="ORF">MRB53_024770</name>
</gene>
<reference evidence="1 2" key="1">
    <citation type="journal article" date="2022" name="Hortic Res">
        <title>A haplotype resolved chromosomal level avocado genome allows analysis of novel avocado genes.</title>
        <authorList>
            <person name="Nath O."/>
            <person name="Fletcher S.J."/>
            <person name="Hayward A."/>
            <person name="Shaw L.M."/>
            <person name="Masouleh A.K."/>
            <person name="Furtado A."/>
            <person name="Henry R.J."/>
            <person name="Mitter N."/>
        </authorList>
    </citation>
    <scope>NUCLEOTIDE SEQUENCE [LARGE SCALE GENOMIC DNA]</scope>
    <source>
        <strain evidence="2">cv. Hass</strain>
    </source>
</reference>
<name>A0ACC2LDJ6_PERAE</name>
<keyword evidence="2" id="KW-1185">Reference proteome</keyword>
<accession>A0ACC2LDJ6</accession>
<dbReference type="EMBL" id="CM056815">
    <property type="protein sequence ID" value="KAJ8631447.1"/>
    <property type="molecule type" value="Genomic_DNA"/>
</dbReference>
<comment type="caution">
    <text evidence="1">The sequence shown here is derived from an EMBL/GenBank/DDBJ whole genome shotgun (WGS) entry which is preliminary data.</text>
</comment>
<evidence type="ECO:0000313" key="1">
    <source>
        <dbReference type="EMBL" id="KAJ8631447.1"/>
    </source>
</evidence>
<proteinExistence type="predicted"/>
<dbReference type="Proteomes" id="UP001234297">
    <property type="component" value="Chromosome 7"/>
</dbReference>
<protein>
    <submittedName>
        <fullName evidence="1">Uncharacterized protein</fullName>
    </submittedName>
</protein>
<sequence>MGGHSNKQVKDDNVKKHATRTTSASGLLVSGIRWTFLIISICYVLYTSILLLPNHGKECSHDLSKQKHISHINSTPAHSSFYAHEEQTPHLETPPSRRFDTQLRHIVFGIASSASLWEQRKQYMRQWWRPKEMRGVVWVDKPVRRHRRNEVLPEVRISGNTSRFPYTNRRGRRSALRISRVVSETLRLGLKDVRWFVMGDDDTVFVVENLVRVLDKYDHRQMYYVGSSSESHVQNIAFSYGMAYGGGGFAISYPLAKALEKMQDRCLKRYPGLYGSDDRIQACMAELGLPLTREPGFHQYDVHGNLLGLLSAHPVAPLVSLHHIDVVDPIFPGMSRVNALQHFFESVKHDSASIIQQSICYAKKQKWSISISWGYAVQVIRGIISPRELEMPSRTFLNWHRRADYTGYAFNTRPVTKHPCQKPFIFYVSSVRYDRSRRQTVSVYSRQRVQYPQCQWKMPSPSMIDTIVVFKRPDTLRWHNSPRRDCCKILPSRSTTLHLSVGRCGDGLGFPQIPKKGLFPSSKVRDFFCNFVEGTAVIVESGFDRVVSCAGGDSMLSDDGELRSESSLFESDVEDDNEDNDHGGEEEEEEEEEEVEYDDDEEDDVDSGAGSDDFDLSDLGEIGAEFCQVGNRNCSLPFELYDLPDLTRVLSMDTWNNCLTEEERFGLAEYLPDVDQATFMSTLKELFAGSNFHFGSPLNQLFHMLKGGLCEPRVALFRRGLNFLERRRHYHHLRKYQNSMVSSIIQIRDAWENCAAYSIEERLRLLNILRSKKSLMYEEGDMLGSETDSSVREESINGLWSKRGKDGRLGTKSSSLAVYTRRPSLDVSSQGKPMALEPAKYRKQNPKGVLDVTALKASSKKDRMAILGRFPSLNHGLEMKSRPSVLSSSLHRHDRVVGYDSGTVRRPQGHMIAADHGGEQARRVGIQKKRSMGLGVTVANRVNLLKSGKRQEFLKNYNADLHAGLGEEVTESYSSMPFPVKNENFPYSKKNAKTMEVTVKPVNDRYYEHGKKAKYPKKLHRTLVEGRLQHAKECGPDFLSKGSRVDWLSSSQPFRNGKTREEALSIDHQDKFDDWDFRNKKRKTGEEFMTGKRSTGLDSKIKTYRTASPQMNESYFPSDHRARTSDKIRRNCTQNGGLKMEDRKGSRMFTRNEETESDSSGQLDKNEDIIHSTRRLGDLSGIVGGGLSVSASSDLRKVNKIVRMAKNEYDQVLDGVLHASVKVGGLGEQSNMPEIEIFSSKGKKRDKMSELSYLHDHAVEHLEKNSSNSTKSADVRKQIYKSTNSQMQGGPSERLKVPLLKACSERKLKGKVDMGSSVPGSNYIASGVLEAGGLHATPKSVGNQASSNRSGKKSQMTEANFHDASPLTLSGCNPVIRKRKGKVDATYVEGSDEPNFLQSSTPDFSKKRVKNKVDDEPNSSPIVTSDALISERGMVELEPETKPLKKPFTLITPSIHTGFSFSIVHLLTAVRIAMVTVHAEDASEVGNHLEKIDGRMNLKDGHDGKLEGGAGLLSHENMHMDHSEHIGQKSVPSLTVREIVDRVRSNPRDPCILETQEPLHDLVRGVLKIFSSKTAPLGAKGWKALVSYEKSIKSWSWIGPISSSSDHETGEEETSAEAWGVPHKMLVKLVDSFANWLKNGQETLKLIGSLPPPPVPTPNMGEKERFRDLRAQKSLITINPSSDEVRLYFRKEEFLRYSIPDRAFSYTAADGRKSTVAPLRRGGGKPTSKARDHFMLKPDRPPHVTILCLVRDAAARLPGSIGTRADVCTLIRDSQYIVEDVSDAQVNQVVSGALDRLHYERDPCVQFDGERKLWVYLHTGREEEDFEDDGTSSTKKWKRPRKEPPDLSYAGGENNVVCQGTEDQAGGCSATGYELSSEFNVEPPTTYLEVKTEAVQNDSRPNMENILIDSANGSMHAGPPSWEVLELNSLQEDKLLCQENSTNEDFDDEAFSRDRSVGLSSARLI</sequence>
<evidence type="ECO:0000313" key="2">
    <source>
        <dbReference type="Proteomes" id="UP001234297"/>
    </source>
</evidence>